<evidence type="ECO:0000313" key="9">
    <source>
        <dbReference type="Proteomes" id="UP000825729"/>
    </source>
</evidence>
<organism evidence="8 9">
    <name type="scientific">Aristolochia fimbriata</name>
    <name type="common">White veined hardy Dutchman's pipe vine</name>
    <dbReference type="NCBI Taxonomy" id="158543"/>
    <lineage>
        <taxon>Eukaryota</taxon>
        <taxon>Viridiplantae</taxon>
        <taxon>Streptophyta</taxon>
        <taxon>Embryophyta</taxon>
        <taxon>Tracheophyta</taxon>
        <taxon>Spermatophyta</taxon>
        <taxon>Magnoliopsida</taxon>
        <taxon>Magnoliidae</taxon>
        <taxon>Piperales</taxon>
        <taxon>Aristolochiaceae</taxon>
        <taxon>Aristolochia</taxon>
    </lineage>
</organism>
<name>A0AAV7DZU3_ARIFI</name>
<keyword evidence="9" id="KW-1185">Reference proteome</keyword>
<dbReference type="InterPro" id="IPR050581">
    <property type="entry name" value="CRR_secretory_protein"/>
</dbReference>
<sequence length="168" mass="18202">MDGLSNFATNLDLLLPSLVCKASSSGCENDSRGSGGDEVYGSLTCTENVSNPDRFYMVLTKMMNGLASAAAADPCRFATKAVHLDAFSNIYGLTQCTPTLSRVNCYRCLQEKTLAQRICCDSKVGGRIINLNCYSRHERYPFYDPRRSPTNNPTSSAPTGIKSKGMSG</sequence>
<feature type="compositionally biased region" description="Polar residues" evidence="6">
    <location>
        <begin position="148"/>
        <end position="158"/>
    </location>
</feature>
<dbReference type="Gene3D" id="3.30.430.20">
    <property type="entry name" value="Gnk2 domain, C-X8-C-X2-C motif"/>
    <property type="match status" value="1"/>
</dbReference>
<comment type="similarity">
    <text evidence="5">Belongs to the cysteine-rich repeat secretory protein family.</text>
</comment>
<dbReference type="Pfam" id="PF01657">
    <property type="entry name" value="Stress-antifung"/>
    <property type="match status" value="1"/>
</dbReference>
<dbReference type="GO" id="GO:0005576">
    <property type="term" value="C:extracellular region"/>
    <property type="evidence" value="ECO:0007669"/>
    <property type="project" value="UniProtKB-SubCell"/>
</dbReference>
<keyword evidence="4" id="KW-0677">Repeat</keyword>
<dbReference type="AlphaFoldDB" id="A0AAV7DZU3"/>
<feature type="domain" description="Gnk2-homologous" evidence="7">
    <location>
        <begin position="37"/>
        <end position="142"/>
    </location>
</feature>
<keyword evidence="3" id="KW-0732">Signal</keyword>
<evidence type="ECO:0000313" key="8">
    <source>
        <dbReference type="EMBL" id="KAG9442160.1"/>
    </source>
</evidence>
<dbReference type="PROSITE" id="PS51473">
    <property type="entry name" value="GNK2"/>
    <property type="match status" value="1"/>
</dbReference>
<dbReference type="PANTHER" id="PTHR32411:SF43">
    <property type="entry name" value="CYSTEINE-RICH REPEAT SECRETORY PROTEIN 38"/>
    <property type="match status" value="1"/>
</dbReference>
<accession>A0AAV7DZU3</accession>
<dbReference type="EMBL" id="JAINDJ010000007">
    <property type="protein sequence ID" value="KAG9442160.1"/>
    <property type="molecule type" value="Genomic_DNA"/>
</dbReference>
<feature type="region of interest" description="Disordered" evidence="6">
    <location>
        <begin position="144"/>
        <end position="168"/>
    </location>
</feature>
<keyword evidence="2" id="KW-0964">Secreted</keyword>
<proteinExistence type="inferred from homology"/>
<dbReference type="InterPro" id="IPR038408">
    <property type="entry name" value="GNK2_sf"/>
</dbReference>
<dbReference type="CDD" id="cd23509">
    <property type="entry name" value="Gnk2-like"/>
    <property type="match status" value="1"/>
</dbReference>
<reference evidence="8 9" key="1">
    <citation type="submission" date="2021-07" db="EMBL/GenBank/DDBJ databases">
        <title>The Aristolochia fimbriata genome: insights into angiosperm evolution, floral development and chemical biosynthesis.</title>
        <authorList>
            <person name="Jiao Y."/>
        </authorList>
    </citation>
    <scope>NUCLEOTIDE SEQUENCE [LARGE SCALE GENOMIC DNA]</scope>
    <source>
        <strain evidence="8">IBCAS-2021</strain>
        <tissue evidence="8">Leaf</tissue>
    </source>
</reference>
<dbReference type="InterPro" id="IPR002902">
    <property type="entry name" value="GNK2"/>
</dbReference>
<comment type="caution">
    <text evidence="8">The sequence shown here is derived from an EMBL/GenBank/DDBJ whole genome shotgun (WGS) entry which is preliminary data.</text>
</comment>
<evidence type="ECO:0000256" key="5">
    <source>
        <dbReference type="ARBA" id="ARBA00038515"/>
    </source>
</evidence>
<dbReference type="PANTHER" id="PTHR32411">
    <property type="entry name" value="CYSTEINE-RICH REPEAT SECRETORY PROTEIN 38-RELATED"/>
    <property type="match status" value="1"/>
</dbReference>
<evidence type="ECO:0000256" key="3">
    <source>
        <dbReference type="ARBA" id="ARBA00022729"/>
    </source>
</evidence>
<dbReference type="Proteomes" id="UP000825729">
    <property type="component" value="Unassembled WGS sequence"/>
</dbReference>
<evidence type="ECO:0000256" key="4">
    <source>
        <dbReference type="ARBA" id="ARBA00022737"/>
    </source>
</evidence>
<evidence type="ECO:0000256" key="6">
    <source>
        <dbReference type="SAM" id="MobiDB-lite"/>
    </source>
</evidence>
<evidence type="ECO:0000256" key="1">
    <source>
        <dbReference type="ARBA" id="ARBA00004613"/>
    </source>
</evidence>
<comment type="subcellular location">
    <subcellularLocation>
        <location evidence="1">Secreted</location>
    </subcellularLocation>
</comment>
<gene>
    <name evidence="8" type="ORF">H6P81_018014</name>
</gene>
<evidence type="ECO:0000259" key="7">
    <source>
        <dbReference type="PROSITE" id="PS51473"/>
    </source>
</evidence>
<evidence type="ECO:0000256" key="2">
    <source>
        <dbReference type="ARBA" id="ARBA00022525"/>
    </source>
</evidence>
<protein>
    <recommendedName>
        <fullName evidence="7">Gnk2-homologous domain-containing protein</fullName>
    </recommendedName>
</protein>